<evidence type="ECO:0000256" key="5">
    <source>
        <dbReference type="ARBA" id="ARBA00022553"/>
    </source>
</evidence>
<protein>
    <recommendedName>
        <fullName evidence="4">Ribonuclease P protein subunit p29</fullName>
    </recommendedName>
</protein>
<dbReference type="Proteomes" id="UP000807716">
    <property type="component" value="Unassembled WGS sequence"/>
</dbReference>
<evidence type="ECO:0000256" key="6">
    <source>
        <dbReference type="ARBA" id="ARBA00022694"/>
    </source>
</evidence>
<feature type="region of interest" description="Disordered" evidence="9">
    <location>
        <begin position="1"/>
        <end position="34"/>
    </location>
</feature>
<evidence type="ECO:0000313" key="11">
    <source>
        <dbReference type="Proteomes" id="UP000807716"/>
    </source>
</evidence>
<evidence type="ECO:0000256" key="2">
    <source>
        <dbReference type="ARBA" id="ARBA00004604"/>
    </source>
</evidence>
<dbReference type="Gene3D" id="2.30.30.210">
    <property type="entry name" value="Ribonuclease P/MRP, subunit p29"/>
    <property type="match status" value="1"/>
</dbReference>
<gene>
    <name evidence="10" type="primary">POP4</name>
    <name evidence="10" type="ORF">DFQ27_000357</name>
</gene>
<evidence type="ECO:0000256" key="9">
    <source>
        <dbReference type="SAM" id="MobiDB-lite"/>
    </source>
</evidence>
<keyword evidence="11" id="KW-1185">Reference proteome</keyword>
<evidence type="ECO:0000256" key="4">
    <source>
        <dbReference type="ARBA" id="ARBA00016225"/>
    </source>
</evidence>
<comment type="subunit">
    <text evidence="8">Component of nuclear RNase P and RNase MRP ribonucleoproteins. RNase P consists of a catalytic RNA moiety and 10 different protein chains; POP1, POP4, POP5, POP7, RPP14, RPP21, RPP25, RPP30, RPP38 and RPP40. Within the RNase P complex, POP1, POP7 and RPP25 form the 'finger' subcomplex, POP5, RPP14, RPP40 and homodimeric RPP30 form the 'palm' subcomplex, and RPP21, POP4 and RPP38 form the 'wrist' subcomplex. All subunits of the RNase P complex interact with the catalytic RNA. Several subunits of RNase P are also part of the RNase MRP complex. RNase MRP consists of a catalytic RNA moiety and about 8 protein subunits; POP1, POP7, RPP25, RPP30, RPP38, RPP40 and possibly also POP4 and POP5.</text>
</comment>
<dbReference type="Pfam" id="PF01868">
    <property type="entry name" value="RNase_P-MRP_p29"/>
    <property type="match status" value="1"/>
</dbReference>
<dbReference type="AlphaFoldDB" id="A0A9P6QD68"/>
<dbReference type="PANTHER" id="PTHR13348">
    <property type="entry name" value="RIBONUCLEASE P SUBUNIT P29"/>
    <property type="match status" value="1"/>
</dbReference>
<dbReference type="OrthoDB" id="124041at2759"/>
<accession>A0A9P6QD68</accession>
<comment type="function">
    <text evidence="1">Component of ribonuclease P, a ribonucleoprotein complex that generates mature tRNA molecules by cleaving their 5'-ends.</text>
</comment>
<dbReference type="InterPro" id="IPR036980">
    <property type="entry name" value="RNase_P/MRP_Rpp29_sf"/>
</dbReference>
<dbReference type="SUPFAM" id="SSF101744">
    <property type="entry name" value="Rof/RNase P subunit-like"/>
    <property type="match status" value="1"/>
</dbReference>
<dbReference type="FunFam" id="2.30.30.210:FF:000001">
    <property type="entry name" value="Ribonuclease P protein subunit p29"/>
    <property type="match status" value="1"/>
</dbReference>
<dbReference type="InterPro" id="IPR002730">
    <property type="entry name" value="Rpp29/RNP1"/>
</dbReference>
<name>A0A9P6QD68_9FUNG</name>
<keyword evidence="7" id="KW-0539">Nucleus</keyword>
<evidence type="ECO:0000256" key="3">
    <source>
        <dbReference type="ARBA" id="ARBA00006181"/>
    </source>
</evidence>
<evidence type="ECO:0000256" key="7">
    <source>
        <dbReference type="ARBA" id="ARBA00023242"/>
    </source>
</evidence>
<keyword evidence="5" id="KW-0597">Phosphoprotein</keyword>
<comment type="subcellular location">
    <subcellularLocation>
        <location evidence="2">Nucleus</location>
        <location evidence="2">Nucleolus</location>
    </subcellularLocation>
</comment>
<keyword evidence="6" id="KW-0819">tRNA processing</keyword>
<dbReference type="EMBL" id="JAAAJB010000108">
    <property type="protein sequence ID" value="KAG0265784.1"/>
    <property type="molecule type" value="Genomic_DNA"/>
</dbReference>
<dbReference type="PANTHER" id="PTHR13348:SF0">
    <property type="entry name" value="RIBONUCLEASE P PROTEIN SUBUNIT P29"/>
    <property type="match status" value="1"/>
</dbReference>
<comment type="caution">
    <text evidence="10">The sequence shown here is derived from an EMBL/GenBank/DDBJ whole genome shotgun (WGS) entry which is preliminary data.</text>
</comment>
<reference evidence="10" key="1">
    <citation type="journal article" date="2020" name="Fungal Divers.">
        <title>Resolving the Mortierellaceae phylogeny through synthesis of multi-gene phylogenetics and phylogenomics.</title>
        <authorList>
            <person name="Vandepol N."/>
            <person name="Liber J."/>
            <person name="Desiro A."/>
            <person name="Na H."/>
            <person name="Kennedy M."/>
            <person name="Barry K."/>
            <person name="Grigoriev I.V."/>
            <person name="Miller A.N."/>
            <person name="O'Donnell K."/>
            <person name="Stajich J.E."/>
            <person name="Bonito G."/>
        </authorList>
    </citation>
    <scope>NUCLEOTIDE SEQUENCE</scope>
    <source>
        <strain evidence="10">BC1065</strain>
    </source>
</reference>
<sequence length="236" mass="26964">MSNQDRPDLSLYSKLSEQDQDNAGIGPSVPRVDSETGSFVRKYVGEAVVQGYDKEGTFNTKVKNKVFLLDNPAKDTNAAKEKVKEKKKRDRKAKALNAREKRNLKVYDIPQDARQYIKYLPLHELWKSYMNEIFGGSTPIAFVQKLLKADLHGACITVTRSKCPSYVGQTGIMVQETEQTFQIITEKNALRTIPKQNSIFCIRFGENLFTIYGNHYRYRVAQRSAKKFKAKPTIDL</sequence>
<dbReference type="GO" id="GO:0000172">
    <property type="term" value="C:ribonuclease MRP complex"/>
    <property type="evidence" value="ECO:0007669"/>
    <property type="project" value="InterPro"/>
</dbReference>
<evidence type="ECO:0000256" key="1">
    <source>
        <dbReference type="ARBA" id="ARBA00002435"/>
    </source>
</evidence>
<comment type="similarity">
    <text evidence="3">Belongs to the eukaryotic/archaeal RNase P protein component 1 family.</text>
</comment>
<evidence type="ECO:0000256" key="8">
    <source>
        <dbReference type="ARBA" id="ARBA00046486"/>
    </source>
</evidence>
<dbReference type="GO" id="GO:0005730">
    <property type="term" value="C:nucleolus"/>
    <property type="evidence" value="ECO:0007669"/>
    <property type="project" value="UniProtKB-SubCell"/>
</dbReference>
<dbReference type="GO" id="GO:0006364">
    <property type="term" value="P:rRNA processing"/>
    <property type="evidence" value="ECO:0007669"/>
    <property type="project" value="TreeGrafter"/>
</dbReference>
<organism evidence="10 11">
    <name type="scientific">Actinomortierella ambigua</name>
    <dbReference type="NCBI Taxonomy" id="1343610"/>
    <lineage>
        <taxon>Eukaryota</taxon>
        <taxon>Fungi</taxon>
        <taxon>Fungi incertae sedis</taxon>
        <taxon>Mucoromycota</taxon>
        <taxon>Mortierellomycotina</taxon>
        <taxon>Mortierellomycetes</taxon>
        <taxon>Mortierellales</taxon>
        <taxon>Mortierellaceae</taxon>
        <taxon>Actinomortierella</taxon>
    </lineage>
</organism>
<dbReference type="InterPro" id="IPR016848">
    <property type="entry name" value="RNase_P/MRP_Rpp29-subunit"/>
</dbReference>
<dbReference type="GO" id="GO:0001682">
    <property type="term" value="P:tRNA 5'-leader removal"/>
    <property type="evidence" value="ECO:0007669"/>
    <property type="project" value="InterPro"/>
</dbReference>
<dbReference type="GO" id="GO:0033204">
    <property type="term" value="F:ribonuclease P RNA binding"/>
    <property type="evidence" value="ECO:0007669"/>
    <property type="project" value="InterPro"/>
</dbReference>
<dbReference type="GO" id="GO:0030677">
    <property type="term" value="C:ribonuclease P complex"/>
    <property type="evidence" value="ECO:0007669"/>
    <property type="project" value="InterPro"/>
</dbReference>
<dbReference type="SMART" id="SM00538">
    <property type="entry name" value="POP4"/>
    <property type="match status" value="1"/>
</dbReference>
<evidence type="ECO:0000313" key="10">
    <source>
        <dbReference type="EMBL" id="KAG0265784.1"/>
    </source>
</evidence>
<proteinExistence type="inferred from homology"/>
<dbReference type="InterPro" id="IPR023534">
    <property type="entry name" value="Rof/RNase_P-like"/>
</dbReference>